<dbReference type="EMBL" id="KV878176">
    <property type="protein sequence ID" value="OJI90266.1"/>
    <property type="molecule type" value="Genomic_DNA"/>
</dbReference>
<dbReference type="VEuPathDB" id="FungiDB:ASPTUDRAFT_223166"/>
<feature type="compositionally biased region" description="Polar residues" evidence="1">
    <location>
        <begin position="69"/>
        <end position="81"/>
    </location>
</feature>
<protein>
    <submittedName>
        <fullName evidence="2">Uncharacterized protein</fullName>
    </submittedName>
</protein>
<keyword evidence="3" id="KW-1185">Reference proteome</keyword>
<sequence length="133" mass="14865">MTAFRGQQSRWLPTFPPQMRHHVSRSQAAFQIGPDFIWADCQPAGRKENRSHPSFQFCPLLPTDSIDCQNIPPNSISSPLAPSQLRPRRSQKYLDPSLPPPSLPQSHSSSPDLPSCLLSSPPTRLSFPVRHMG</sequence>
<dbReference type="Proteomes" id="UP000184304">
    <property type="component" value="Unassembled WGS sequence"/>
</dbReference>
<feature type="compositionally biased region" description="Low complexity" evidence="1">
    <location>
        <begin position="104"/>
        <end position="120"/>
    </location>
</feature>
<gene>
    <name evidence="2" type="ORF">ASPTUDRAFT_223166</name>
</gene>
<accession>A0A1L9NLS6</accession>
<organism evidence="2 3">
    <name type="scientific">Aspergillus tubingensis (strain CBS 134.48)</name>
    <dbReference type="NCBI Taxonomy" id="767770"/>
    <lineage>
        <taxon>Eukaryota</taxon>
        <taxon>Fungi</taxon>
        <taxon>Dikarya</taxon>
        <taxon>Ascomycota</taxon>
        <taxon>Pezizomycotina</taxon>
        <taxon>Eurotiomycetes</taxon>
        <taxon>Eurotiomycetidae</taxon>
        <taxon>Eurotiales</taxon>
        <taxon>Aspergillaceae</taxon>
        <taxon>Aspergillus</taxon>
        <taxon>Aspergillus subgen. Circumdati</taxon>
    </lineage>
</organism>
<reference evidence="3" key="1">
    <citation type="journal article" date="2017" name="Genome Biol.">
        <title>Comparative genomics reveals high biological diversity and specific adaptations in the industrially and medically important fungal genus Aspergillus.</title>
        <authorList>
            <person name="de Vries R.P."/>
            <person name="Riley R."/>
            <person name="Wiebenga A."/>
            <person name="Aguilar-Osorio G."/>
            <person name="Amillis S."/>
            <person name="Uchima C.A."/>
            <person name="Anderluh G."/>
            <person name="Asadollahi M."/>
            <person name="Askin M."/>
            <person name="Barry K."/>
            <person name="Battaglia E."/>
            <person name="Bayram O."/>
            <person name="Benocci T."/>
            <person name="Braus-Stromeyer S.A."/>
            <person name="Caldana C."/>
            <person name="Canovas D."/>
            <person name="Cerqueira G.C."/>
            <person name="Chen F."/>
            <person name="Chen W."/>
            <person name="Choi C."/>
            <person name="Clum A."/>
            <person name="Dos Santos R.A."/>
            <person name="Damasio A.R."/>
            <person name="Diallinas G."/>
            <person name="Emri T."/>
            <person name="Fekete E."/>
            <person name="Flipphi M."/>
            <person name="Freyberg S."/>
            <person name="Gallo A."/>
            <person name="Gournas C."/>
            <person name="Habgood R."/>
            <person name="Hainaut M."/>
            <person name="Harispe M.L."/>
            <person name="Henrissat B."/>
            <person name="Hilden K.S."/>
            <person name="Hope R."/>
            <person name="Hossain A."/>
            <person name="Karabika E."/>
            <person name="Karaffa L."/>
            <person name="Karanyi Z."/>
            <person name="Krasevec N."/>
            <person name="Kuo A."/>
            <person name="Kusch H."/>
            <person name="LaButti K."/>
            <person name="Lagendijk E.L."/>
            <person name="Lapidus A."/>
            <person name="Levasseur A."/>
            <person name="Lindquist E."/>
            <person name="Lipzen A."/>
            <person name="Logrieco A.F."/>
            <person name="MacCabe A."/>
            <person name="Maekelae M.R."/>
            <person name="Malavazi I."/>
            <person name="Melin P."/>
            <person name="Meyer V."/>
            <person name="Mielnichuk N."/>
            <person name="Miskei M."/>
            <person name="Molnar A.P."/>
            <person name="Mule G."/>
            <person name="Ngan C.Y."/>
            <person name="Orejas M."/>
            <person name="Orosz E."/>
            <person name="Ouedraogo J.P."/>
            <person name="Overkamp K.M."/>
            <person name="Park H.-S."/>
            <person name="Perrone G."/>
            <person name="Piumi F."/>
            <person name="Punt P.J."/>
            <person name="Ram A.F."/>
            <person name="Ramon A."/>
            <person name="Rauscher S."/>
            <person name="Record E."/>
            <person name="Riano-Pachon D.M."/>
            <person name="Robert V."/>
            <person name="Roehrig J."/>
            <person name="Ruller R."/>
            <person name="Salamov A."/>
            <person name="Salih N.S."/>
            <person name="Samson R.A."/>
            <person name="Sandor E."/>
            <person name="Sanguinetti M."/>
            <person name="Schuetze T."/>
            <person name="Sepcic K."/>
            <person name="Shelest E."/>
            <person name="Sherlock G."/>
            <person name="Sophianopoulou V."/>
            <person name="Squina F.M."/>
            <person name="Sun H."/>
            <person name="Susca A."/>
            <person name="Todd R.B."/>
            <person name="Tsang A."/>
            <person name="Unkles S.E."/>
            <person name="van de Wiele N."/>
            <person name="van Rossen-Uffink D."/>
            <person name="Oliveira J.V."/>
            <person name="Vesth T.C."/>
            <person name="Visser J."/>
            <person name="Yu J.-H."/>
            <person name="Zhou M."/>
            <person name="Andersen M.R."/>
            <person name="Archer D.B."/>
            <person name="Baker S.E."/>
            <person name="Benoit I."/>
            <person name="Brakhage A.A."/>
            <person name="Braus G.H."/>
            <person name="Fischer R."/>
            <person name="Frisvad J.C."/>
            <person name="Goldman G.H."/>
            <person name="Houbraken J."/>
            <person name="Oakley B."/>
            <person name="Pocsi I."/>
            <person name="Scazzocchio C."/>
            <person name="Seiboth B."/>
            <person name="vanKuyk P.A."/>
            <person name="Wortman J."/>
            <person name="Dyer P.S."/>
            <person name="Grigoriev I.V."/>
        </authorList>
    </citation>
    <scope>NUCLEOTIDE SEQUENCE [LARGE SCALE GENOMIC DNA]</scope>
    <source>
        <strain evidence="3">CBS 134.48</strain>
    </source>
</reference>
<feature type="region of interest" description="Disordered" evidence="1">
    <location>
        <begin position="69"/>
        <end position="120"/>
    </location>
</feature>
<dbReference type="AlphaFoldDB" id="A0A1L9NLS6"/>
<name>A0A1L9NLS6_ASPTC</name>
<evidence type="ECO:0000313" key="3">
    <source>
        <dbReference type="Proteomes" id="UP000184304"/>
    </source>
</evidence>
<proteinExistence type="predicted"/>
<evidence type="ECO:0000256" key="1">
    <source>
        <dbReference type="SAM" id="MobiDB-lite"/>
    </source>
</evidence>
<evidence type="ECO:0000313" key="2">
    <source>
        <dbReference type="EMBL" id="OJI90266.1"/>
    </source>
</evidence>